<dbReference type="PANTHER" id="PTHR22946:SF9">
    <property type="entry name" value="POLYKETIDE TRANSFERASE AF380"/>
    <property type="match status" value="1"/>
</dbReference>
<gene>
    <name evidence="4" type="ORF">DES52_11027</name>
</gene>
<dbReference type="Pfam" id="PF00561">
    <property type="entry name" value="Abhydrolase_1"/>
    <property type="match status" value="1"/>
</dbReference>
<dbReference type="InterPro" id="IPR029058">
    <property type="entry name" value="AB_hydrolase_fold"/>
</dbReference>
<dbReference type="Proteomes" id="UP000248326">
    <property type="component" value="Unassembled WGS sequence"/>
</dbReference>
<comment type="caution">
    <text evidence="4">The sequence shown here is derived from an EMBL/GenBank/DDBJ whole genome shotgun (WGS) entry which is preliminary data.</text>
</comment>
<accession>A0A318S9Y5</accession>
<dbReference type="PANTHER" id="PTHR22946">
    <property type="entry name" value="DIENELACTONE HYDROLASE DOMAIN-CONTAINING PROTEIN-RELATED"/>
    <property type="match status" value="1"/>
</dbReference>
<dbReference type="SUPFAM" id="SSF53474">
    <property type="entry name" value="alpha/beta-Hydrolases"/>
    <property type="match status" value="1"/>
</dbReference>
<keyword evidence="4" id="KW-0031">Aminopeptidase</keyword>
<dbReference type="InterPro" id="IPR050261">
    <property type="entry name" value="FrsA_esterase"/>
</dbReference>
<dbReference type="GO" id="GO:0004177">
    <property type="term" value="F:aminopeptidase activity"/>
    <property type="evidence" value="ECO:0007669"/>
    <property type="project" value="UniProtKB-KW"/>
</dbReference>
<keyword evidence="5" id="KW-1185">Reference proteome</keyword>
<evidence type="ECO:0000259" key="3">
    <source>
        <dbReference type="Pfam" id="PF00561"/>
    </source>
</evidence>
<organism evidence="4 5">
    <name type="scientific">Deinococcus yavapaiensis KR-236</name>
    <dbReference type="NCBI Taxonomy" id="694435"/>
    <lineage>
        <taxon>Bacteria</taxon>
        <taxon>Thermotogati</taxon>
        <taxon>Deinococcota</taxon>
        <taxon>Deinococci</taxon>
        <taxon>Deinococcales</taxon>
        <taxon>Deinococcaceae</taxon>
        <taxon>Deinococcus</taxon>
    </lineage>
</organism>
<dbReference type="EMBL" id="QJSX01000010">
    <property type="protein sequence ID" value="PYE53044.1"/>
    <property type="molecule type" value="Genomic_DNA"/>
</dbReference>
<dbReference type="RefSeq" id="WP_110887404.1">
    <property type="nucleotide sequence ID" value="NZ_QJSX01000010.1"/>
</dbReference>
<evidence type="ECO:0000313" key="4">
    <source>
        <dbReference type="EMBL" id="PYE53044.1"/>
    </source>
</evidence>
<comment type="similarity">
    <text evidence="2">Belongs to the AB hydrolase superfamily. FUS2 hydrolase family.</text>
</comment>
<feature type="domain" description="AB hydrolase-1" evidence="3">
    <location>
        <begin position="75"/>
        <end position="208"/>
    </location>
</feature>
<dbReference type="GO" id="GO:0052689">
    <property type="term" value="F:carboxylic ester hydrolase activity"/>
    <property type="evidence" value="ECO:0007669"/>
    <property type="project" value="UniProtKB-ARBA"/>
</dbReference>
<evidence type="ECO:0000256" key="2">
    <source>
        <dbReference type="ARBA" id="ARBA00038115"/>
    </source>
</evidence>
<evidence type="ECO:0000256" key="1">
    <source>
        <dbReference type="ARBA" id="ARBA00022801"/>
    </source>
</evidence>
<evidence type="ECO:0000313" key="5">
    <source>
        <dbReference type="Proteomes" id="UP000248326"/>
    </source>
</evidence>
<sequence length="302" mass="32785">MRVVLALNALLGVNAASRYASIEQLRADTFGSGAFTVTRVLERNAAFTRSEVRWDSDNLKVAGFMNVPSGKGPFPVVLVLHGYVDPSTYRLLDYTTRYADALARAGFLVIHPNYRGHGASQGRPDGAFRIEYARDVLNLASIVRKSAGQAGPLREASANVGLWGHSMGGGIAQRVAVVDPKIKAVVLYGAMSGDDRKNARQVFYVFSKGTRGREELDAPRSVTDAVSPAHFYRLSNAVFSVHQGAADDQVPAGWARETCAKLKAAGKSAECFEYARAPHTFRGAADATFQARVTAFFRRNLR</sequence>
<keyword evidence="4" id="KW-0645">Protease</keyword>
<dbReference type="Gene3D" id="3.40.50.1820">
    <property type="entry name" value="alpha/beta hydrolase"/>
    <property type="match status" value="1"/>
</dbReference>
<dbReference type="OrthoDB" id="63034at2"/>
<keyword evidence="1" id="KW-0378">Hydrolase</keyword>
<dbReference type="InterPro" id="IPR000073">
    <property type="entry name" value="AB_hydrolase_1"/>
</dbReference>
<proteinExistence type="inferred from homology"/>
<reference evidence="4 5" key="1">
    <citation type="submission" date="2018-06" db="EMBL/GenBank/DDBJ databases">
        <title>Genomic Encyclopedia of Type Strains, Phase IV (KMG-IV): sequencing the most valuable type-strain genomes for metagenomic binning, comparative biology and taxonomic classification.</title>
        <authorList>
            <person name="Goeker M."/>
        </authorList>
    </citation>
    <scope>NUCLEOTIDE SEQUENCE [LARGE SCALE GENOMIC DNA]</scope>
    <source>
        <strain evidence="4 5">DSM 18048</strain>
    </source>
</reference>
<dbReference type="AlphaFoldDB" id="A0A318S9Y5"/>
<protein>
    <submittedName>
        <fullName evidence="4">Serine aminopeptidase S33 family</fullName>
    </submittedName>
</protein>
<name>A0A318S9Y5_9DEIO</name>